<gene>
    <name evidence="1" type="ORF">UFOPK2925_00080</name>
</gene>
<protein>
    <submittedName>
        <fullName evidence="1">Unannotated protein</fullName>
    </submittedName>
</protein>
<dbReference type="EMBL" id="CAEZZU010000004">
    <property type="protein sequence ID" value="CAB4767616.1"/>
    <property type="molecule type" value="Genomic_DNA"/>
</dbReference>
<sequence>MTRGTNSPNASEVGRDSLWGFMAGSNGWDSWLLGPERGLGNSEAPTWPVEVCNR</sequence>
<accession>A0A6J6V7J7</accession>
<organism evidence="1">
    <name type="scientific">freshwater metagenome</name>
    <dbReference type="NCBI Taxonomy" id="449393"/>
    <lineage>
        <taxon>unclassified sequences</taxon>
        <taxon>metagenomes</taxon>
        <taxon>ecological metagenomes</taxon>
    </lineage>
</organism>
<dbReference type="AlphaFoldDB" id="A0A6J6V7J7"/>
<proteinExistence type="predicted"/>
<name>A0A6J6V7J7_9ZZZZ</name>
<evidence type="ECO:0000313" key="1">
    <source>
        <dbReference type="EMBL" id="CAB4767616.1"/>
    </source>
</evidence>
<reference evidence="1" key="1">
    <citation type="submission" date="2020-05" db="EMBL/GenBank/DDBJ databases">
        <authorList>
            <person name="Chiriac C."/>
            <person name="Salcher M."/>
            <person name="Ghai R."/>
            <person name="Kavagutti S V."/>
        </authorList>
    </citation>
    <scope>NUCLEOTIDE SEQUENCE</scope>
</reference>